<proteinExistence type="predicted"/>
<feature type="domain" description="Motility protein B-like N-terminal" evidence="5">
    <location>
        <begin position="15"/>
        <end position="68"/>
    </location>
</feature>
<dbReference type="EMBL" id="UIHC01000009">
    <property type="protein sequence ID" value="SUZ31596.1"/>
    <property type="molecule type" value="Genomic_DNA"/>
</dbReference>
<keyword evidence="2 4" id="KW-0812">Transmembrane</keyword>
<dbReference type="InterPro" id="IPR025713">
    <property type="entry name" value="MotB-like_N_dom"/>
</dbReference>
<dbReference type="PANTHER" id="PTHR30329">
    <property type="entry name" value="STATOR ELEMENT OF FLAGELLAR MOTOR COMPLEX"/>
    <property type="match status" value="1"/>
</dbReference>
<name>A0A3B0MUT9_9RHOB</name>
<dbReference type="Proteomes" id="UP000272908">
    <property type="component" value="Unassembled WGS sequence"/>
</dbReference>
<keyword evidence="3 4" id="KW-0472">Membrane</keyword>
<evidence type="ECO:0000259" key="5">
    <source>
        <dbReference type="Pfam" id="PF13677"/>
    </source>
</evidence>
<keyword evidence="4" id="KW-1133">Transmembrane helix</keyword>
<evidence type="ECO:0000256" key="1">
    <source>
        <dbReference type="ARBA" id="ARBA00004370"/>
    </source>
</evidence>
<evidence type="ECO:0000256" key="4">
    <source>
        <dbReference type="SAM" id="Phobius"/>
    </source>
</evidence>
<evidence type="ECO:0000313" key="6">
    <source>
        <dbReference type="EMBL" id="SUZ31596.1"/>
    </source>
</evidence>
<dbReference type="PANTHER" id="PTHR30329:SF21">
    <property type="entry name" value="LIPOPROTEIN YIAD-RELATED"/>
    <property type="match status" value="1"/>
</dbReference>
<dbReference type="RefSeq" id="WP_121093872.1">
    <property type="nucleotide sequence ID" value="NZ_UIHC01000009.1"/>
</dbReference>
<sequence>MERSDNVRPIIIKRKKVVVGGGHHGGAWKVAYADFVTAMMAFFLMLWLLGSVSDDERKGIADYFSPTFAIDSQSSGGDGALGGTSISTVSSVTDKIATAEAFQSESQALQDVSDAFAALAGESAHAEQLLKHVNIRLTDEGLVFVLADIPDSPLFNPDTATPRPVLEELTRLMADAMRVVQNPLAIGAHSQSFPAVLRSNPVWPLTLQRADAMRELLLDREFAPARLQRLIGHADRTPANPDNTMAPENNRLELTLLRTIKL</sequence>
<gene>
    <name evidence="6" type="primary">lafU</name>
    <name evidence="6" type="ORF">ROE7235_01345</name>
</gene>
<dbReference type="InterPro" id="IPR036737">
    <property type="entry name" value="OmpA-like_sf"/>
</dbReference>
<accession>A0A3B0MUT9</accession>
<evidence type="ECO:0000256" key="3">
    <source>
        <dbReference type="ARBA" id="ARBA00023136"/>
    </source>
</evidence>
<dbReference type="SUPFAM" id="SSF103088">
    <property type="entry name" value="OmpA-like"/>
    <property type="match status" value="1"/>
</dbReference>
<dbReference type="AlphaFoldDB" id="A0A3B0MUT9"/>
<dbReference type="Gene3D" id="3.30.1330.60">
    <property type="entry name" value="OmpA-like domain"/>
    <property type="match status" value="1"/>
</dbReference>
<evidence type="ECO:0000313" key="7">
    <source>
        <dbReference type="Proteomes" id="UP000272908"/>
    </source>
</evidence>
<comment type="subcellular location">
    <subcellularLocation>
        <location evidence="1">Membrane</location>
    </subcellularLocation>
</comment>
<organism evidence="6 7">
    <name type="scientific">Roseinatronobacter ekhonensis</name>
    <dbReference type="NCBI Taxonomy" id="254356"/>
    <lineage>
        <taxon>Bacteria</taxon>
        <taxon>Pseudomonadati</taxon>
        <taxon>Pseudomonadota</taxon>
        <taxon>Alphaproteobacteria</taxon>
        <taxon>Rhodobacterales</taxon>
        <taxon>Paracoccaceae</taxon>
        <taxon>Roseinatronobacter</taxon>
    </lineage>
</organism>
<dbReference type="OrthoDB" id="7170686at2"/>
<keyword evidence="7" id="KW-1185">Reference proteome</keyword>
<dbReference type="GO" id="GO:0016020">
    <property type="term" value="C:membrane"/>
    <property type="evidence" value="ECO:0007669"/>
    <property type="project" value="UniProtKB-SubCell"/>
</dbReference>
<feature type="transmembrane region" description="Helical" evidence="4">
    <location>
        <begin position="30"/>
        <end position="49"/>
    </location>
</feature>
<reference evidence="7" key="1">
    <citation type="submission" date="2018-08" db="EMBL/GenBank/DDBJ databases">
        <authorList>
            <person name="Rodrigo-Torres L."/>
            <person name="Arahal R. D."/>
            <person name="Lucena T."/>
        </authorList>
    </citation>
    <scope>NUCLEOTIDE SEQUENCE [LARGE SCALE GENOMIC DNA]</scope>
    <source>
        <strain evidence="7">CECT 7235</strain>
    </source>
</reference>
<evidence type="ECO:0000256" key="2">
    <source>
        <dbReference type="ARBA" id="ARBA00022692"/>
    </source>
</evidence>
<protein>
    <submittedName>
        <fullName evidence="6">Chemotaxis protein LafU</fullName>
    </submittedName>
</protein>
<dbReference type="InterPro" id="IPR050330">
    <property type="entry name" value="Bact_OuterMem_StrucFunc"/>
</dbReference>
<dbReference type="Pfam" id="PF13677">
    <property type="entry name" value="MotB_plug"/>
    <property type="match status" value="1"/>
</dbReference>